<dbReference type="RefSeq" id="WP_284311071.1">
    <property type="nucleotide sequence ID" value="NZ_BSPC01000010.1"/>
</dbReference>
<evidence type="ECO:0000313" key="1">
    <source>
        <dbReference type="EMBL" id="GLS18252.1"/>
    </source>
</evidence>
<dbReference type="CDD" id="cd07262">
    <property type="entry name" value="VOC_like"/>
    <property type="match status" value="1"/>
</dbReference>
<dbReference type="EMBL" id="BSPC01000010">
    <property type="protein sequence ID" value="GLS18252.1"/>
    <property type="molecule type" value="Genomic_DNA"/>
</dbReference>
<dbReference type="PANTHER" id="PTHR35006:SF2">
    <property type="entry name" value="GLYOXALASE FAMILY PROTEIN (AFU_ORTHOLOGUE AFUA_5G14830)"/>
    <property type="match status" value="1"/>
</dbReference>
<comment type="caution">
    <text evidence="1">The sequence shown here is derived from an EMBL/GenBank/DDBJ whole genome shotgun (WGS) entry which is preliminary data.</text>
</comment>
<sequence length="103" mass="11222">MLDHIGLRTTQFDVLVRFYEVTLTPLGYTKLFAWEGGAGFGRNGTAALWIHSSKTKPTGIHIALSGADNGKPGLRTDYHANYYAAFVIDPDGNNLETVCYVAA</sequence>
<gene>
    <name evidence="1" type="ORF">GCM10007874_12680</name>
</gene>
<keyword evidence="2" id="KW-1185">Reference proteome</keyword>
<dbReference type="InterPro" id="IPR029068">
    <property type="entry name" value="Glyas_Bleomycin-R_OHBP_Dase"/>
</dbReference>
<dbReference type="Proteomes" id="UP001156882">
    <property type="component" value="Unassembled WGS sequence"/>
</dbReference>
<organism evidence="1 2">
    <name type="scientific">Labrys miyagiensis</name>
    <dbReference type="NCBI Taxonomy" id="346912"/>
    <lineage>
        <taxon>Bacteria</taxon>
        <taxon>Pseudomonadati</taxon>
        <taxon>Pseudomonadota</taxon>
        <taxon>Alphaproteobacteria</taxon>
        <taxon>Hyphomicrobiales</taxon>
        <taxon>Xanthobacteraceae</taxon>
        <taxon>Labrys</taxon>
    </lineage>
</organism>
<accession>A0ABQ6CJ03</accession>
<dbReference type="Gene3D" id="3.10.180.10">
    <property type="entry name" value="2,3-Dihydroxybiphenyl 1,2-Dioxygenase, domain 1"/>
    <property type="match status" value="2"/>
</dbReference>
<proteinExistence type="predicted"/>
<dbReference type="SUPFAM" id="SSF54593">
    <property type="entry name" value="Glyoxalase/Bleomycin resistance protein/Dihydroxybiphenyl dioxygenase"/>
    <property type="match status" value="1"/>
</dbReference>
<dbReference type="PANTHER" id="PTHR35006">
    <property type="entry name" value="GLYOXALASE FAMILY PROTEIN (AFU_ORTHOLOGUE AFUA_5G14830)"/>
    <property type="match status" value="1"/>
</dbReference>
<protein>
    <submittedName>
        <fullName evidence="1">Glyoxalase</fullName>
    </submittedName>
</protein>
<reference evidence="2" key="1">
    <citation type="journal article" date="2019" name="Int. J. Syst. Evol. Microbiol.">
        <title>The Global Catalogue of Microorganisms (GCM) 10K type strain sequencing project: providing services to taxonomists for standard genome sequencing and annotation.</title>
        <authorList>
            <consortium name="The Broad Institute Genomics Platform"/>
            <consortium name="The Broad Institute Genome Sequencing Center for Infectious Disease"/>
            <person name="Wu L."/>
            <person name="Ma J."/>
        </authorList>
    </citation>
    <scope>NUCLEOTIDE SEQUENCE [LARGE SCALE GENOMIC DNA]</scope>
    <source>
        <strain evidence="2">NBRC 101365</strain>
    </source>
</reference>
<name>A0ABQ6CJ03_9HYPH</name>
<evidence type="ECO:0000313" key="2">
    <source>
        <dbReference type="Proteomes" id="UP001156882"/>
    </source>
</evidence>